<sequence>MAVIKQTLSHSDCDHENDRYARELCRLKHRHAECKHPITVRAAQLCDEFNAHHRECGHGGTFAEIKECRIVRRALERE</sequence>
<name>A0ABT6HIF9_9ACTN</name>
<reference evidence="1 2" key="1">
    <citation type="submission" date="2023-04" db="EMBL/GenBank/DDBJ databases">
        <title>Streptomyces chengmaiensis sp. nov. isolated from the stem of mangrove plant in Hainan.</title>
        <authorList>
            <person name="Huang X."/>
            <person name="Zhou S."/>
            <person name="Chu X."/>
            <person name="Xie Y."/>
            <person name="Lin Y."/>
        </authorList>
    </citation>
    <scope>NUCLEOTIDE SEQUENCE [LARGE SCALE GENOMIC DNA]</scope>
    <source>
        <strain evidence="1 2">HNM0663</strain>
    </source>
</reference>
<gene>
    <name evidence="1" type="ORF">QCN29_06220</name>
</gene>
<protein>
    <submittedName>
        <fullName evidence="1">Uncharacterized protein</fullName>
    </submittedName>
</protein>
<evidence type="ECO:0000313" key="2">
    <source>
        <dbReference type="Proteomes" id="UP001223144"/>
    </source>
</evidence>
<dbReference type="Proteomes" id="UP001223144">
    <property type="component" value="Unassembled WGS sequence"/>
</dbReference>
<proteinExistence type="predicted"/>
<organism evidence="1 2">
    <name type="scientific">Streptomyces chengmaiensis</name>
    <dbReference type="NCBI Taxonomy" id="3040919"/>
    <lineage>
        <taxon>Bacteria</taxon>
        <taxon>Bacillati</taxon>
        <taxon>Actinomycetota</taxon>
        <taxon>Actinomycetes</taxon>
        <taxon>Kitasatosporales</taxon>
        <taxon>Streptomycetaceae</taxon>
        <taxon>Streptomyces</taxon>
    </lineage>
</organism>
<accession>A0ABT6HIF9</accession>
<keyword evidence="2" id="KW-1185">Reference proteome</keyword>
<comment type="caution">
    <text evidence="1">The sequence shown here is derived from an EMBL/GenBank/DDBJ whole genome shotgun (WGS) entry which is preliminary data.</text>
</comment>
<evidence type="ECO:0000313" key="1">
    <source>
        <dbReference type="EMBL" id="MDH2388386.1"/>
    </source>
</evidence>
<dbReference type="EMBL" id="JARWBG010000004">
    <property type="protein sequence ID" value="MDH2388386.1"/>
    <property type="molecule type" value="Genomic_DNA"/>
</dbReference>
<dbReference type="RefSeq" id="WP_279926675.1">
    <property type="nucleotide sequence ID" value="NZ_JARWBG010000004.1"/>
</dbReference>